<dbReference type="AlphaFoldDB" id="A0A166U465"/>
<keyword evidence="7" id="KW-0418">Kinase</keyword>
<dbReference type="InterPro" id="IPR045269">
    <property type="entry name" value="Atg1-like"/>
</dbReference>
<dbReference type="PANTHER" id="PTHR24348">
    <property type="entry name" value="SERINE/THREONINE-PROTEIN KINASE UNC-51-RELATED"/>
    <property type="match status" value="1"/>
</dbReference>
<keyword evidence="7" id="KW-0808">Transferase</keyword>
<comment type="caution">
    <text evidence="7">The sequence shown here is derived from an EMBL/GenBank/DDBJ whole genome shotgun (WGS) entry which is preliminary data.</text>
</comment>
<accession>A0A166U465</accession>
<feature type="domain" description="Protein kinase" evidence="6">
    <location>
        <begin position="1"/>
        <end position="198"/>
    </location>
</feature>
<evidence type="ECO:0000256" key="4">
    <source>
        <dbReference type="ARBA" id="ARBA00030237"/>
    </source>
</evidence>
<dbReference type="GO" id="GO:0004674">
    <property type="term" value="F:protein serine/threonine kinase activity"/>
    <property type="evidence" value="ECO:0007669"/>
    <property type="project" value="InterPro"/>
</dbReference>
<sequence>MRAAYIPSFIFTELAPGGDLMSFINRHNGVKEFDARIIIRQVVRGLSYLHCKGIIHRDLKPENILLAFSPKVACHRVMISDFATCAVPRRNRKNTLVGTANYQAPEVYRSQEEQTTAIDLWSVGIIATVMLTAGLDIEEAVAKLSSFDQDTVLQVLKRDIFQPRLKLSKDSMTFAWQCLQTSPKDRLTALEAESHDWLCTPEEHLAFFEKLDRRMLENWQAPMELSPLPLRLPSVLQNVPCKPQDQVEHPQGVVCLGRRYPLREAEVCNPNHPDTAKEAKLPRAMRDGLALAKEVQKAKLSGTITLKVPAVLQSHKVIADPALARSSKRSHGQPGLLNSKAKIARRKSGSQHK</sequence>
<protein>
    <recommendedName>
        <fullName evidence="4">Autophagy-related protein 1</fullName>
    </recommendedName>
</protein>
<dbReference type="Proteomes" id="UP000078544">
    <property type="component" value="Unassembled WGS sequence"/>
</dbReference>
<keyword evidence="8" id="KW-1185">Reference proteome</keyword>
<evidence type="ECO:0000256" key="1">
    <source>
        <dbReference type="ARBA" id="ARBA00004623"/>
    </source>
</evidence>
<dbReference type="GO" id="GO:0005524">
    <property type="term" value="F:ATP binding"/>
    <property type="evidence" value="ECO:0007669"/>
    <property type="project" value="InterPro"/>
</dbReference>
<evidence type="ECO:0000313" key="7">
    <source>
        <dbReference type="EMBL" id="OAA32033.1"/>
    </source>
</evidence>
<gene>
    <name evidence="7" type="ORF">AAL_01365</name>
</gene>
<dbReference type="GO" id="GO:0010506">
    <property type="term" value="P:regulation of autophagy"/>
    <property type="evidence" value="ECO:0007669"/>
    <property type="project" value="InterPro"/>
</dbReference>
<keyword evidence="3" id="KW-0072">Autophagy</keyword>
<evidence type="ECO:0000256" key="3">
    <source>
        <dbReference type="ARBA" id="ARBA00023006"/>
    </source>
</evidence>
<dbReference type="GO" id="GO:0006914">
    <property type="term" value="P:autophagy"/>
    <property type="evidence" value="ECO:0007669"/>
    <property type="project" value="UniProtKB-KW"/>
</dbReference>
<dbReference type="STRING" id="1081109.A0A166U465"/>
<dbReference type="OrthoDB" id="74764at2759"/>
<feature type="compositionally biased region" description="Basic residues" evidence="5">
    <location>
        <begin position="342"/>
        <end position="353"/>
    </location>
</feature>
<dbReference type="EMBL" id="AZGY01000002">
    <property type="protein sequence ID" value="OAA32033.1"/>
    <property type="molecule type" value="Genomic_DNA"/>
</dbReference>
<dbReference type="SUPFAM" id="SSF56112">
    <property type="entry name" value="Protein kinase-like (PK-like)"/>
    <property type="match status" value="1"/>
</dbReference>
<dbReference type="InterPro" id="IPR011009">
    <property type="entry name" value="Kinase-like_dom_sf"/>
</dbReference>
<evidence type="ECO:0000313" key="8">
    <source>
        <dbReference type="Proteomes" id="UP000078544"/>
    </source>
</evidence>
<comment type="subcellular location">
    <subcellularLocation>
        <location evidence="1">Preautophagosomal structure membrane</location>
        <topology evidence="1">Peripheral membrane protein</topology>
    </subcellularLocation>
</comment>
<feature type="region of interest" description="Disordered" evidence="5">
    <location>
        <begin position="324"/>
        <end position="353"/>
    </location>
</feature>
<dbReference type="PROSITE" id="PS50011">
    <property type="entry name" value="PROTEIN_KINASE_DOM"/>
    <property type="match status" value="1"/>
</dbReference>
<keyword evidence="2" id="KW-0813">Transport</keyword>
<dbReference type="Gene3D" id="1.10.510.10">
    <property type="entry name" value="Transferase(Phosphotransferase) domain 1"/>
    <property type="match status" value="1"/>
</dbReference>
<dbReference type="SMART" id="SM00220">
    <property type="entry name" value="S_TKc"/>
    <property type="match status" value="1"/>
</dbReference>
<dbReference type="PROSITE" id="PS00108">
    <property type="entry name" value="PROTEIN_KINASE_ST"/>
    <property type="match status" value="1"/>
</dbReference>
<reference evidence="7 8" key="1">
    <citation type="journal article" date="2016" name="Genome Biol. Evol.">
        <title>Divergent and convergent evolution of fungal pathogenicity.</title>
        <authorList>
            <person name="Shang Y."/>
            <person name="Xiao G."/>
            <person name="Zheng P."/>
            <person name="Cen K."/>
            <person name="Zhan S."/>
            <person name="Wang C."/>
        </authorList>
    </citation>
    <scope>NUCLEOTIDE SEQUENCE [LARGE SCALE GENOMIC DNA]</scope>
    <source>
        <strain evidence="7 8">RCEF 2490</strain>
    </source>
</reference>
<evidence type="ECO:0000256" key="2">
    <source>
        <dbReference type="ARBA" id="ARBA00022448"/>
    </source>
</evidence>
<proteinExistence type="predicted"/>
<evidence type="ECO:0000256" key="5">
    <source>
        <dbReference type="SAM" id="MobiDB-lite"/>
    </source>
</evidence>
<name>A0A166U465_9HYPO</name>
<organism evidence="7 8">
    <name type="scientific">Moelleriella libera RCEF 2490</name>
    <dbReference type="NCBI Taxonomy" id="1081109"/>
    <lineage>
        <taxon>Eukaryota</taxon>
        <taxon>Fungi</taxon>
        <taxon>Dikarya</taxon>
        <taxon>Ascomycota</taxon>
        <taxon>Pezizomycotina</taxon>
        <taxon>Sordariomycetes</taxon>
        <taxon>Hypocreomycetidae</taxon>
        <taxon>Hypocreales</taxon>
        <taxon>Clavicipitaceae</taxon>
        <taxon>Moelleriella</taxon>
    </lineage>
</organism>
<evidence type="ECO:0000259" key="6">
    <source>
        <dbReference type="PROSITE" id="PS50011"/>
    </source>
</evidence>
<dbReference type="InterPro" id="IPR008271">
    <property type="entry name" value="Ser/Thr_kinase_AS"/>
</dbReference>
<dbReference type="GO" id="GO:0034045">
    <property type="term" value="C:phagophore assembly site membrane"/>
    <property type="evidence" value="ECO:0007669"/>
    <property type="project" value="UniProtKB-SubCell"/>
</dbReference>
<dbReference type="InterPro" id="IPR000719">
    <property type="entry name" value="Prot_kinase_dom"/>
</dbReference>
<dbReference type="Pfam" id="PF00069">
    <property type="entry name" value="Pkinase"/>
    <property type="match status" value="1"/>
</dbReference>